<evidence type="ECO:0000313" key="4">
    <source>
        <dbReference type="EMBL" id="SKC63263.1"/>
    </source>
</evidence>
<dbReference type="PRINTS" id="PR01490">
    <property type="entry name" value="RTXTOXIND"/>
</dbReference>
<dbReference type="InterPro" id="IPR050739">
    <property type="entry name" value="MFP"/>
</dbReference>
<dbReference type="STRING" id="688867.SAMN05660236_2205"/>
<reference evidence="4 5" key="1">
    <citation type="submission" date="2017-02" db="EMBL/GenBank/DDBJ databases">
        <authorList>
            <person name="Peterson S.W."/>
        </authorList>
    </citation>
    <scope>NUCLEOTIDE SEQUENCE [LARGE SCALE GENOMIC DNA]</scope>
    <source>
        <strain evidence="4 5">DSM 25262</strain>
    </source>
</reference>
<feature type="domain" description="Multidrug resistance protein MdtA-like barrel-sandwich hybrid" evidence="3">
    <location>
        <begin position="73"/>
        <end position="292"/>
    </location>
</feature>
<keyword evidence="2" id="KW-0472">Membrane</keyword>
<keyword evidence="5" id="KW-1185">Reference proteome</keyword>
<proteinExistence type="predicted"/>
<dbReference type="OrthoDB" id="9760528at2"/>
<evidence type="ECO:0000313" key="5">
    <source>
        <dbReference type="Proteomes" id="UP000190961"/>
    </source>
</evidence>
<dbReference type="Pfam" id="PF25917">
    <property type="entry name" value="BSH_RND"/>
    <property type="match status" value="1"/>
</dbReference>
<accession>A0A1T5KHU4</accession>
<dbReference type="EMBL" id="FUZU01000001">
    <property type="protein sequence ID" value="SKC63263.1"/>
    <property type="molecule type" value="Genomic_DNA"/>
</dbReference>
<feature type="coiled-coil region" evidence="1">
    <location>
        <begin position="115"/>
        <end position="226"/>
    </location>
</feature>
<gene>
    <name evidence="4" type="ORF">SAMN05660236_2205</name>
</gene>
<name>A0A1T5KHU4_9BACT</name>
<dbReference type="PANTHER" id="PTHR30386:SF18">
    <property type="entry name" value="INNER MEMBRANE PROTEIN YIAV-RELATED"/>
    <property type="match status" value="1"/>
</dbReference>
<dbReference type="RefSeq" id="WP_079686675.1">
    <property type="nucleotide sequence ID" value="NZ_FUZU01000001.1"/>
</dbReference>
<keyword evidence="2" id="KW-0812">Transmembrane</keyword>
<keyword evidence="1" id="KW-0175">Coiled coil</keyword>
<keyword evidence="2" id="KW-1133">Transmembrane helix</keyword>
<dbReference type="AlphaFoldDB" id="A0A1T5KHU4"/>
<evidence type="ECO:0000256" key="2">
    <source>
        <dbReference type="SAM" id="Phobius"/>
    </source>
</evidence>
<dbReference type="PANTHER" id="PTHR30386">
    <property type="entry name" value="MEMBRANE FUSION SUBUNIT OF EMRAB-TOLC MULTIDRUG EFFLUX PUMP"/>
    <property type="match status" value="1"/>
</dbReference>
<sequence length="432" mass="48903">MLRLSTQRIDKMVKEENLYSLRALKRPAAGILMAKWLMAMGAIFIVFLFLPWQQNIRGIGKITALNPANRPQTVQAVIAGQIQKWHVREGQAVKAGDTIVTIREVKEKYFDPQLLERLQEQLTAKKSSLTSKTEKAHALSRQIEALKTGMQRKIEQATAKLQAERIKFQNAENQYQRNKKLFEAGNIPLTKFQEIEYKYQGSEADYRNATLEIARLRAEYMEKISKSESDLSATQGDIFEAQGEISKLTNEYTNTQIRSGQYQITAPQSGYVVRAMRAGIGETIKEGDAVCTVMPEVTDLAVEMYVKAMDVPLISKGRKVRIEFDGWPALQFSGWPSVSVGSFGGTVEVIDYVSSQPGEFRMLVIPDKTDEVWPQQLRVGSGTRGWVMLENVPVWYEIWRQLNGFPPSLYKAPLQDALPSKEETKNAQEKKS</sequence>
<dbReference type="InterPro" id="IPR011053">
    <property type="entry name" value="Single_hybrid_motif"/>
</dbReference>
<dbReference type="Gene3D" id="2.40.50.100">
    <property type="match status" value="1"/>
</dbReference>
<feature type="transmembrane region" description="Helical" evidence="2">
    <location>
        <begin position="32"/>
        <end position="52"/>
    </location>
</feature>
<dbReference type="Proteomes" id="UP000190961">
    <property type="component" value="Unassembled WGS sequence"/>
</dbReference>
<evidence type="ECO:0000256" key="1">
    <source>
        <dbReference type="SAM" id="Coils"/>
    </source>
</evidence>
<protein>
    <submittedName>
        <fullName evidence="4">Multidrug resistance efflux pump</fullName>
    </submittedName>
</protein>
<dbReference type="SUPFAM" id="SSF51230">
    <property type="entry name" value="Single hybrid motif"/>
    <property type="match status" value="1"/>
</dbReference>
<dbReference type="InterPro" id="IPR058625">
    <property type="entry name" value="MdtA-like_BSH"/>
</dbReference>
<organism evidence="4 5">
    <name type="scientific">Ohtaekwangia koreensis</name>
    <dbReference type="NCBI Taxonomy" id="688867"/>
    <lineage>
        <taxon>Bacteria</taxon>
        <taxon>Pseudomonadati</taxon>
        <taxon>Bacteroidota</taxon>
        <taxon>Cytophagia</taxon>
        <taxon>Cytophagales</taxon>
        <taxon>Fulvivirgaceae</taxon>
        <taxon>Ohtaekwangia</taxon>
    </lineage>
</organism>
<evidence type="ECO:0000259" key="3">
    <source>
        <dbReference type="Pfam" id="PF25917"/>
    </source>
</evidence>
<dbReference type="Gene3D" id="1.10.287.470">
    <property type="entry name" value="Helix hairpin bin"/>
    <property type="match status" value="1"/>
</dbReference>